<name>A0ABR4BLT4_9LECA</name>
<keyword evidence="2" id="KW-1185">Reference proteome</keyword>
<reference evidence="1 2" key="1">
    <citation type="submission" date="2024-09" db="EMBL/GenBank/DDBJ databases">
        <title>Rethinking Asexuality: The Enigmatic Case of Functional Sexual Genes in Lepraria (Stereocaulaceae).</title>
        <authorList>
            <person name="Doellman M."/>
            <person name="Sun Y."/>
            <person name="Barcenas-Pena A."/>
            <person name="Lumbsch H.T."/>
            <person name="Grewe F."/>
        </authorList>
    </citation>
    <scope>NUCLEOTIDE SEQUENCE [LARGE SCALE GENOMIC DNA]</scope>
    <source>
        <strain evidence="1 2">Grewe 0041</strain>
    </source>
</reference>
<protein>
    <submittedName>
        <fullName evidence="1">Uncharacterized protein</fullName>
    </submittedName>
</protein>
<dbReference type="Proteomes" id="UP001590951">
    <property type="component" value="Unassembled WGS sequence"/>
</dbReference>
<sequence>MAAPTPNPSFPTFSALCTHMLTLPAPLSPPPKPTSPSLTAAISSLSLYPTLEAALHILDNDLPSAHFLVRHM</sequence>
<evidence type="ECO:0000313" key="2">
    <source>
        <dbReference type="Proteomes" id="UP001590951"/>
    </source>
</evidence>
<gene>
    <name evidence="1" type="ORF">ABVK25_001614</name>
</gene>
<organism evidence="1 2">
    <name type="scientific">Lepraria finkii</name>
    <dbReference type="NCBI Taxonomy" id="1340010"/>
    <lineage>
        <taxon>Eukaryota</taxon>
        <taxon>Fungi</taxon>
        <taxon>Dikarya</taxon>
        <taxon>Ascomycota</taxon>
        <taxon>Pezizomycotina</taxon>
        <taxon>Lecanoromycetes</taxon>
        <taxon>OSLEUM clade</taxon>
        <taxon>Lecanoromycetidae</taxon>
        <taxon>Lecanorales</taxon>
        <taxon>Lecanorineae</taxon>
        <taxon>Stereocaulaceae</taxon>
        <taxon>Lepraria</taxon>
    </lineage>
</organism>
<evidence type="ECO:0000313" key="1">
    <source>
        <dbReference type="EMBL" id="KAL2057996.1"/>
    </source>
</evidence>
<accession>A0ABR4BLT4</accession>
<comment type="caution">
    <text evidence="1">The sequence shown here is derived from an EMBL/GenBank/DDBJ whole genome shotgun (WGS) entry which is preliminary data.</text>
</comment>
<proteinExistence type="predicted"/>
<dbReference type="EMBL" id="JBHFEH010000003">
    <property type="protein sequence ID" value="KAL2057996.1"/>
    <property type="molecule type" value="Genomic_DNA"/>
</dbReference>